<comment type="caution">
    <text evidence="2">The sequence shown here is derived from an EMBL/GenBank/DDBJ whole genome shotgun (WGS) entry which is preliminary data.</text>
</comment>
<protein>
    <recommendedName>
        <fullName evidence="4">CCHC-type domain-containing protein</fullName>
    </recommendedName>
</protein>
<evidence type="ECO:0000256" key="1">
    <source>
        <dbReference type="ARBA" id="ARBA00022664"/>
    </source>
</evidence>
<accession>A0A8H5ET40</accession>
<gene>
    <name evidence="2" type="ORF">D9611_012614</name>
</gene>
<organism evidence="2 3">
    <name type="scientific">Ephemerocybe angulata</name>
    <dbReference type="NCBI Taxonomy" id="980116"/>
    <lineage>
        <taxon>Eukaryota</taxon>
        <taxon>Fungi</taxon>
        <taxon>Dikarya</taxon>
        <taxon>Basidiomycota</taxon>
        <taxon>Agaricomycotina</taxon>
        <taxon>Agaricomycetes</taxon>
        <taxon>Agaricomycetidae</taxon>
        <taxon>Agaricales</taxon>
        <taxon>Agaricineae</taxon>
        <taxon>Psathyrellaceae</taxon>
        <taxon>Ephemerocybe</taxon>
    </lineage>
</organism>
<evidence type="ECO:0000313" key="3">
    <source>
        <dbReference type="Proteomes" id="UP000541558"/>
    </source>
</evidence>
<proteinExistence type="predicted"/>
<sequence length="216" mass="23539">MDTFKTEIQKLSAKLSALETGAARQTYVQAQKPPYAPSGGASGAMKPGMYPKPPGANFSCFYCGVAGHGIGECAEMEKDRAAGKFTQQIPRGPIYMNNTLVRSRHLDGSTMKQRVDQAWAGGASVNYQEEHTPYYDAYGQEWDDELVTHEVFHQTIAGMTNQILSAMGKETPAPAAPPPPEPTARDVLLAVQDLGKRVGAIEQYAINTRANQERDF</sequence>
<dbReference type="InterPro" id="IPR036875">
    <property type="entry name" value="Znf_CCHC_sf"/>
</dbReference>
<evidence type="ECO:0008006" key="4">
    <source>
        <dbReference type="Google" id="ProtNLM"/>
    </source>
</evidence>
<reference evidence="2 3" key="1">
    <citation type="journal article" date="2020" name="ISME J.">
        <title>Uncovering the hidden diversity of litter-decomposition mechanisms in mushroom-forming fungi.</title>
        <authorList>
            <person name="Floudas D."/>
            <person name="Bentzer J."/>
            <person name="Ahren D."/>
            <person name="Johansson T."/>
            <person name="Persson P."/>
            <person name="Tunlid A."/>
        </authorList>
    </citation>
    <scope>NUCLEOTIDE SEQUENCE [LARGE SCALE GENOMIC DNA]</scope>
    <source>
        <strain evidence="2 3">CBS 175.51</strain>
    </source>
</reference>
<dbReference type="SUPFAM" id="SSF57756">
    <property type="entry name" value="Retrovirus zinc finger-like domains"/>
    <property type="match status" value="1"/>
</dbReference>
<dbReference type="Proteomes" id="UP000541558">
    <property type="component" value="Unassembled WGS sequence"/>
</dbReference>
<dbReference type="OrthoDB" id="3123022at2759"/>
<dbReference type="EMBL" id="JAACJK010000227">
    <property type="protein sequence ID" value="KAF5311381.1"/>
    <property type="molecule type" value="Genomic_DNA"/>
</dbReference>
<dbReference type="GO" id="GO:0008270">
    <property type="term" value="F:zinc ion binding"/>
    <property type="evidence" value="ECO:0007669"/>
    <property type="project" value="InterPro"/>
</dbReference>
<dbReference type="GO" id="GO:0003676">
    <property type="term" value="F:nucleic acid binding"/>
    <property type="evidence" value="ECO:0007669"/>
    <property type="project" value="InterPro"/>
</dbReference>
<keyword evidence="3" id="KW-1185">Reference proteome</keyword>
<keyword evidence="1" id="KW-0507">mRNA processing</keyword>
<evidence type="ECO:0000313" key="2">
    <source>
        <dbReference type="EMBL" id="KAF5311381.1"/>
    </source>
</evidence>
<dbReference type="GO" id="GO:0006397">
    <property type="term" value="P:mRNA processing"/>
    <property type="evidence" value="ECO:0007669"/>
    <property type="project" value="UniProtKB-KW"/>
</dbReference>
<dbReference type="AlphaFoldDB" id="A0A8H5ET40"/>
<name>A0A8H5ET40_9AGAR</name>